<evidence type="ECO:0000313" key="3">
    <source>
        <dbReference type="EMBL" id="KAE9979801.1"/>
    </source>
</evidence>
<comment type="caution">
    <text evidence="3">The sequence shown here is derived from an EMBL/GenBank/DDBJ whole genome shotgun (WGS) entry which is preliminary data.</text>
</comment>
<keyword evidence="1" id="KW-1133">Transmembrane helix</keyword>
<proteinExistence type="predicted"/>
<reference evidence="3 5" key="1">
    <citation type="submission" date="2019-07" db="EMBL/GenBank/DDBJ databases">
        <title>Venturia inaequalis Genome Resource.</title>
        <authorList>
            <person name="Lichtner F.J."/>
        </authorList>
    </citation>
    <scope>NUCLEOTIDE SEQUENCE [LARGE SCALE GENOMIC DNA]</scope>
    <source>
        <strain evidence="2 4">120213</strain>
        <strain evidence="3 5">DMI_063113</strain>
    </source>
</reference>
<feature type="transmembrane region" description="Helical" evidence="1">
    <location>
        <begin position="135"/>
        <end position="157"/>
    </location>
</feature>
<keyword evidence="5" id="KW-1185">Reference proteome</keyword>
<dbReference type="AlphaFoldDB" id="A0A8H3V0C0"/>
<name>A0A8H3V0C0_VENIN</name>
<sequence length="264" mass="30668">MSTAVPSPARHRTTFLTLPRELRQQILIESLSRDLPKLSFFAEFCNLRDSRTGGRIMGWRFKIVRQEMEAKSLQEKRRIQQWSKDLINTHHELRHDAEYTSDKCLVQVQAWETKSLDELISWRLKLGKPVGQQQASMLAIFITTLYLQIHVIALNFVPGPTRYFLRPIWLSIRSKEAAALFHEIRLTAFLTHLFSEPSSPLALLHVGIVFLLVIKLAMMRLDHMFVVSVPEGVWMVVFSSAIVVMMVTDDHSSLYHQVLHPWWP</sequence>
<dbReference type="EMBL" id="WNWS01000264">
    <property type="protein sequence ID" value="KAE9972627.1"/>
    <property type="molecule type" value="Genomic_DNA"/>
</dbReference>
<protein>
    <submittedName>
        <fullName evidence="3">Uncharacterized protein</fullName>
    </submittedName>
</protein>
<dbReference type="Proteomes" id="UP000490939">
    <property type="component" value="Unassembled WGS sequence"/>
</dbReference>
<evidence type="ECO:0000313" key="4">
    <source>
        <dbReference type="Proteomes" id="UP000447873"/>
    </source>
</evidence>
<organism evidence="3 5">
    <name type="scientific">Venturia inaequalis</name>
    <name type="common">Apple scab fungus</name>
    <dbReference type="NCBI Taxonomy" id="5025"/>
    <lineage>
        <taxon>Eukaryota</taxon>
        <taxon>Fungi</taxon>
        <taxon>Dikarya</taxon>
        <taxon>Ascomycota</taxon>
        <taxon>Pezizomycotina</taxon>
        <taxon>Dothideomycetes</taxon>
        <taxon>Pleosporomycetidae</taxon>
        <taxon>Venturiales</taxon>
        <taxon>Venturiaceae</taxon>
        <taxon>Venturia</taxon>
    </lineage>
</organism>
<evidence type="ECO:0000313" key="5">
    <source>
        <dbReference type="Proteomes" id="UP000490939"/>
    </source>
</evidence>
<gene>
    <name evidence="3" type="ORF">EG327_006894</name>
    <name evidence="2" type="ORF">EG328_004885</name>
</gene>
<dbReference type="Proteomes" id="UP000447873">
    <property type="component" value="Unassembled WGS sequence"/>
</dbReference>
<evidence type="ECO:0000313" key="2">
    <source>
        <dbReference type="EMBL" id="KAE9972627.1"/>
    </source>
</evidence>
<accession>A0A8H3V0C0</accession>
<keyword evidence="1" id="KW-0812">Transmembrane</keyword>
<feature type="transmembrane region" description="Helical" evidence="1">
    <location>
        <begin position="201"/>
        <end position="218"/>
    </location>
</feature>
<keyword evidence="1" id="KW-0472">Membrane</keyword>
<feature type="transmembrane region" description="Helical" evidence="1">
    <location>
        <begin position="225"/>
        <end position="247"/>
    </location>
</feature>
<evidence type="ECO:0000256" key="1">
    <source>
        <dbReference type="SAM" id="Phobius"/>
    </source>
</evidence>
<dbReference type="EMBL" id="WNWR01000404">
    <property type="protein sequence ID" value="KAE9979801.1"/>
    <property type="molecule type" value="Genomic_DNA"/>
</dbReference>